<evidence type="ECO:0000313" key="3">
    <source>
        <dbReference type="Proteomes" id="UP001432046"/>
    </source>
</evidence>
<gene>
    <name evidence="2" type="primary">rfbG</name>
    <name evidence="2" type="ORF">WDK88_28430</name>
</gene>
<dbReference type="Proteomes" id="UP001432046">
    <property type="component" value="Chromosome"/>
</dbReference>
<keyword evidence="3" id="KW-1185">Reference proteome</keyword>
<dbReference type="InterPro" id="IPR016040">
    <property type="entry name" value="NAD(P)-bd_dom"/>
</dbReference>
<keyword evidence="2" id="KW-0456">Lyase</keyword>
<evidence type="ECO:0000313" key="2">
    <source>
        <dbReference type="EMBL" id="WXC77354.1"/>
    </source>
</evidence>
<dbReference type="InterPro" id="IPR036291">
    <property type="entry name" value="NAD(P)-bd_dom_sf"/>
</dbReference>
<dbReference type="RefSeq" id="WP_338833441.1">
    <property type="nucleotide sequence ID" value="NZ_CP147711.1"/>
</dbReference>
<dbReference type="Gene3D" id="3.40.50.720">
    <property type="entry name" value="NAD(P)-binding Rossmann-like Domain"/>
    <property type="match status" value="1"/>
</dbReference>
<dbReference type="Gene3D" id="3.90.25.10">
    <property type="entry name" value="UDP-galactose 4-epimerase, domain 1"/>
    <property type="match status" value="1"/>
</dbReference>
<dbReference type="PROSITE" id="PS51156">
    <property type="entry name" value="ELM2"/>
    <property type="match status" value="1"/>
</dbReference>
<name>A0ABZ2NRA8_9BRAD</name>
<dbReference type="SUPFAM" id="SSF51735">
    <property type="entry name" value="NAD(P)-binding Rossmann-fold domains"/>
    <property type="match status" value="1"/>
</dbReference>
<dbReference type="EC" id="4.2.1.45" evidence="2"/>
<dbReference type="NCBIfam" id="TIGR02622">
    <property type="entry name" value="CDP_4_6_dhtase"/>
    <property type="match status" value="1"/>
</dbReference>
<feature type="domain" description="ELM2" evidence="1">
    <location>
        <begin position="274"/>
        <end position="369"/>
    </location>
</feature>
<dbReference type="InterPro" id="IPR013445">
    <property type="entry name" value="CDP_4_6_deHydtase"/>
</dbReference>
<dbReference type="GO" id="GO:0047733">
    <property type="term" value="F:CDP-glucose 4,6-dehydratase activity"/>
    <property type="evidence" value="ECO:0007669"/>
    <property type="project" value="UniProtKB-EC"/>
</dbReference>
<dbReference type="InterPro" id="IPR000949">
    <property type="entry name" value="ELM2_dom"/>
</dbReference>
<sequence length="369" mass="40857">MLIESVANVISGRTVVVTGHTGFKGSWLALWLHKLGAKVTGLGLSPDQGEHNLFERAGVASACRSVILDIRDREAVAAILREVRPSVVFHLAAQPLVQRSYEDPIATFATNVMGTAHVLEAARNLDSVEAVVCVTTDKVYENKEWHWPYRESETLGGRDPYSASKSAAEMIARPYMSVLPSQGSCRIATARGGNVIGGGDWSEARIVPDIVRAVRDGGPITLRYPGATRPWQHVLELCFGYLVLAKCLLNGRPGLGKEPKRFVDGWNFGPDAELEISVGSLVRHMLEVIDKPEHPVEMQKSTLHESTYLRLDSSKARAELGWRPLLDLRTTMAWTAEWYRGYLADPRCARALVENQIEEYLRLCQGLTE</sequence>
<proteinExistence type="predicted"/>
<accession>A0ABZ2NRA8</accession>
<dbReference type="EMBL" id="CP147711">
    <property type="protein sequence ID" value="WXC77354.1"/>
    <property type="molecule type" value="Genomic_DNA"/>
</dbReference>
<evidence type="ECO:0000259" key="1">
    <source>
        <dbReference type="PROSITE" id="PS51156"/>
    </source>
</evidence>
<protein>
    <submittedName>
        <fullName evidence="2">CDP-glucose 4,6-dehydratase</fullName>
        <ecNumber evidence="2">4.2.1.45</ecNumber>
    </submittedName>
</protein>
<dbReference type="Pfam" id="PF16363">
    <property type="entry name" value="GDP_Man_Dehyd"/>
    <property type="match status" value="1"/>
</dbReference>
<dbReference type="PANTHER" id="PTHR43000">
    <property type="entry name" value="DTDP-D-GLUCOSE 4,6-DEHYDRATASE-RELATED"/>
    <property type="match status" value="1"/>
</dbReference>
<reference evidence="2" key="2">
    <citation type="submission" date="2024-03" db="EMBL/GenBank/DDBJ databases">
        <authorList>
            <person name="Bromfield E.S.P."/>
            <person name="Cloutier S."/>
        </authorList>
    </citation>
    <scope>NUCLEOTIDE SEQUENCE</scope>
    <source>
        <strain evidence="2">5S5</strain>
    </source>
</reference>
<reference evidence="2" key="1">
    <citation type="journal article" date="2021" name="Int. J. Syst. Evol. Microbiol.">
        <title>Bradyrhizobium septentrionale sp. nov. (sv. septentrionale) and Bradyrhizobium quebecense sp. nov. (sv. septentrionale) associated with legumes native to Canada possess rearranged symbiosis genes and numerous insertion sequences.</title>
        <authorList>
            <person name="Bromfield E.S.P."/>
            <person name="Cloutier S."/>
        </authorList>
    </citation>
    <scope>NUCLEOTIDE SEQUENCE</scope>
    <source>
        <strain evidence="2">5S5</strain>
    </source>
</reference>
<organism evidence="2 3">
    <name type="scientific">Bradyrhizobium septentrionale</name>
    <dbReference type="NCBI Taxonomy" id="1404411"/>
    <lineage>
        <taxon>Bacteria</taxon>
        <taxon>Pseudomonadati</taxon>
        <taxon>Pseudomonadota</taxon>
        <taxon>Alphaproteobacteria</taxon>
        <taxon>Hyphomicrobiales</taxon>
        <taxon>Nitrobacteraceae</taxon>
        <taxon>Bradyrhizobium</taxon>
    </lineage>
</organism>